<dbReference type="EMBL" id="KF545917">
    <property type="protein sequence ID" value="AHB33545.1"/>
    <property type="molecule type" value="Genomic_DNA"/>
</dbReference>
<geneLocation type="mitochondrion" evidence="2"/>
<evidence type="ECO:0000259" key="1">
    <source>
        <dbReference type="PROSITE" id="PS50164"/>
    </source>
</evidence>
<gene>
    <name evidence="2" type="primary">oi13cox1</name>
</gene>
<accession>V5RG58</accession>
<dbReference type="InterPro" id="IPR000305">
    <property type="entry name" value="GIY-YIG_endonuc"/>
</dbReference>
<dbReference type="AlphaFoldDB" id="V5RG58"/>
<organism evidence="2">
    <name type="scientific">Annulohypoxylon stygium</name>
    <dbReference type="NCBI Taxonomy" id="326628"/>
    <lineage>
        <taxon>Eukaryota</taxon>
        <taxon>Fungi</taxon>
        <taxon>Dikarya</taxon>
        <taxon>Ascomycota</taxon>
        <taxon>Pezizomycotina</taxon>
        <taxon>Sordariomycetes</taxon>
        <taxon>Xylariomycetidae</taxon>
        <taxon>Xylariales</taxon>
        <taxon>Hypoxylaceae</taxon>
        <taxon>Annulohypoxylon</taxon>
    </lineage>
</organism>
<dbReference type="GeneID" id="17963089"/>
<reference evidence="2" key="1">
    <citation type="submission" date="2013-08" db="EMBL/GenBank/DDBJ databases">
        <authorList>
            <person name="Deng Y.-J."/>
            <person name="Xie B.-G."/>
            <person name="Jiang Y.-J."/>
            <person name="Wang Q.-F."/>
            <person name="Lan F.-S."/>
        </authorList>
    </citation>
    <scope>NUCLEOTIDE SEQUENCE</scope>
</reference>
<dbReference type="InterPro" id="IPR035901">
    <property type="entry name" value="GIY-YIG_endonuc_sf"/>
</dbReference>
<dbReference type="PROSITE" id="PS50164">
    <property type="entry name" value="GIY_YIG"/>
    <property type="match status" value="1"/>
</dbReference>
<dbReference type="SUPFAM" id="SSF82771">
    <property type="entry name" value="GIY-YIG endonuclease"/>
    <property type="match status" value="1"/>
</dbReference>
<reference evidence="2" key="2">
    <citation type="submission" date="2013-12" db="EMBL/GenBank/DDBJ databases">
        <title>Mitochondrial Genome of Annulohypoxylon stygium, cohabitant fungus of Tremella fuciformis, reveals intron diversity.</title>
        <authorList>
            <person name="Hsiang T."/>
        </authorList>
    </citation>
    <scope>NUCLEOTIDE SEQUENCE</scope>
</reference>
<dbReference type="InterPro" id="IPR003647">
    <property type="entry name" value="Intron_nuc_1_rpt"/>
</dbReference>
<dbReference type="Pfam" id="PF01541">
    <property type="entry name" value="GIY-YIG"/>
    <property type="match status" value="1"/>
</dbReference>
<keyword evidence="2" id="KW-0496">Mitochondrion</keyword>
<dbReference type="RefSeq" id="YP_008964986.1">
    <property type="nucleotide sequence ID" value="NC_023117.1"/>
</dbReference>
<protein>
    <submittedName>
        <fullName evidence="2">GIY-YIG intron encoded protein</fullName>
    </submittedName>
</protein>
<sequence length="445" mass="50768">MIYNYWWQISTDNLSNLDSPRNFSSSSYNLSLHIQNFSAIKPKRFYSTSSIDKVLFNVSNINDNESIKFDSLEQGCEQIKFKYLGVSGVYKLTSKNNPDRFYIGSSNNLARRMEEYNKLTKCLRNPHSASELEISKTSALDWSLEFIYITTPETTLIIEQYAIIKLKPTINRNYKVIPRVNPQWGNLDNAILTIENLLSLFSKGSDGYNRLAVFLQTFKTANSLSYTSEDLDNKYYCFLVFVYDVNSPSASLPSGGLLLGGFGAAAVKGPGGKNPIVYSSINRALKGLQISHSTLLNHINNKYLYKSNLILSFEPLLGDSFSEYQEKPTGDNQLRKHIVVYNKNNEVIIEFKSGREMAKYFRIDGKVARAAIANGEYQDFLLIFKEVTYRKTIYVFDNNSHELITELKSLTKALKYAKVNYYTLKSLIESGNSYDGKIYSYKDKL</sequence>
<feature type="domain" description="GIY-YIG" evidence="1">
    <location>
        <begin position="85"/>
        <end position="172"/>
    </location>
</feature>
<dbReference type="SMART" id="SM00497">
    <property type="entry name" value="IENR1"/>
    <property type="match status" value="3"/>
</dbReference>
<dbReference type="Gene3D" id="3.40.1440.10">
    <property type="entry name" value="GIY-YIG endonuclease"/>
    <property type="match status" value="1"/>
</dbReference>
<proteinExistence type="predicted"/>
<name>V5RG58_9PEZI</name>
<evidence type="ECO:0000313" key="2">
    <source>
        <dbReference type="EMBL" id="AHB33545.1"/>
    </source>
</evidence>